<dbReference type="SUPFAM" id="SSF53098">
    <property type="entry name" value="Ribonuclease H-like"/>
    <property type="match status" value="1"/>
</dbReference>
<organism evidence="2 3">
    <name type="scientific">Ricinus communis</name>
    <name type="common">Castor bean</name>
    <dbReference type="NCBI Taxonomy" id="3988"/>
    <lineage>
        <taxon>Eukaryota</taxon>
        <taxon>Viridiplantae</taxon>
        <taxon>Streptophyta</taxon>
        <taxon>Embryophyta</taxon>
        <taxon>Tracheophyta</taxon>
        <taxon>Spermatophyta</taxon>
        <taxon>Magnoliopsida</taxon>
        <taxon>eudicotyledons</taxon>
        <taxon>Gunneridae</taxon>
        <taxon>Pentapetalae</taxon>
        <taxon>rosids</taxon>
        <taxon>fabids</taxon>
        <taxon>Malpighiales</taxon>
        <taxon>Euphorbiaceae</taxon>
        <taxon>Acalyphoideae</taxon>
        <taxon>Acalypheae</taxon>
        <taxon>Ricinus</taxon>
    </lineage>
</organism>
<dbReference type="InterPro" id="IPR012337">
    <property type="entry name" value="RNaseH-like_sf"/>
</dbReference>
<reference evidence="3" key="1">
    <citation type="journal article" date="2010" name="Nat. Biotechnol.">
        <title>Draft genome sequence of the oilseed species Ricinus communis.</title>
        <authorList>
            <person name="Chan A.P."/>
            <person name="Crabtree J."/>
            <person name="Zhao Q."/>
            <person name="Lorenzi H."/>
            <person name="Orvis J."/>
            <person name="Puiu D."/>
            <person name="Melake-Berhan A."/>
            <person name="Jones K.M."/>
            <person name="Redman J."/>
            <person name="Chen G."/>
            <person name="Cahoon E.B."/>
            <person name="Gedil M."/>
            <person name="Stanke M."/>
            <person name="Haas B.J."/>
            <person name="Wortman J.R."/>
            <person name="Fraser-Liggett C.M."/>
            <person name="Ravel J."/>
            <person name="Rabinowicz P.D."/>
        </authorList>
    </citation>
    <scope>NUCLEOTIDE SEQUENCE [LARGE SCALE GENOMIC DNA]</scope>
    <source>
        <strain evidence="3">cv. Hale</strain>
    </source>
</reference>
<proteinExistence type="predicted"/>
<protein>
    <recommendedName>
        <fullName evidence="1">RNase H type-1 domain-containing protein</fullName>
    </recommendedName>
</protein>
<evidence type="ECO:0000313" key="2">
    <source>
        <dbReference type="EMBL" id="EEF45080.1"/>
    </source>
</evidence>
<dbReference type="InterPro" id="IPR052929">
    <property type="entry name" value="RNase_H-like_EbsB-rel"/>
</dbReference>
<dbReference type="Pfam" id="PF13456">
    <property type="entry name" value="RVT_3"/>
    <property type="match status" value="1"/>
</dbReference>
<dbReference type="InParanoid" id="B9RU68"/>
<dbReference type="AlphaFoldDB" id="B9RU68"/>
<keyword evidence="3" id="KW-1185">Reference proteome</keyword>
<sequence length="186" mass="20734">MVDKEIWHFDAKGRISVKSAYKAWKIVWEIILAKEVPIHTTINVSRVNQISTPLALEQVKFNTDVAFLSNEEMAGLAVIVRNSRGRMLDGVSRRVKAASPMVTEGLAFLEAVKPAKAFSRTHCIFETDCPNLFSALCVHVPREANWCANWVASTVVKESLPSCWIATYSCILATLLESDCNETSFN</sequence>
<dbReference type="GO" id="GO:0004523">
    <property type="term" value="F:RNA-DNA hybrid ribonuclease activity"/>
    <property type="evidence" value="ECO:0007669"/>
    <property type="project" value="InterPro"/>
</dbReference>
<evidence type="ECO:0000259" key="1">
    <source>
        <dbReference type="Pfam" id="PF13456"/>
    </source>
</evidence>
<accession>B9RU68</accession>
<dbReference type="InterPro" id="IPR044730">
    <property type="entry name" value="RNase_H-like_dom_plant"/>
</dbReference>
<name>B9RU68_RICCO</name>
<gene>
    <name evidence="2" type="ORF">RCOM_1633300</name>
</gene>
<dbReference type="PANTHER" id="PTHR47074:SF21">
    <property type="entry name" value="RNASE H TYPE-1 DOMAIN-CONTAINING PROTEIN"/>
    <property type="match status" value="1"/>
</dbReference>
<feature type="domain" description="RNase H type-1" evidence="1">
    <location>
        <begin position="62"/>
        <end position="136"/>
    </location>
</feature>
<dbReference type="Proteomes" id="UP000008311">
    <property type="component" value="Unassembled WGS sequence"/>
</dbReference>
<dbReference type="InterPro" id="IPR002156">
    <property type="entry name" value="RNaseH_domain"/>
</dbReference>
<dbReference type="CDD" id="cd06222">
    <property type="entry name" value="RNase_H_like"/>
    <property type="match status" value="1"/>
</dbReference>
<dbReference type="PANTHER" id="PTHR47074">
    <property type="entry name" value="BNAC02G40300D PROTEIN"/>
    <property type="match status" value="1"/>
</dbReference>
<dbReference type="EMBL" id="EQ973816">
    <property type="protein sequence ID" value="EEF45080.1"/>
    <property type="molecule type" value="Genomic_DNA"/>
</dbReference>
<dbReference type="Gene3D" id="3.30.420.10">
    <property type="entry name" value="Ribonuclease H-like superfamily/Ribonuclease H"/>
    <property type="match status" value="1"/>
</dbReference>
<dbReference type="GO" id="GO:0003676">
    <property type="term" value="F:nucleic acid binding"/>
    <property type="evidence" value="ECO:0007669"/>
    <property type="project" value="InterPro"/>
</dbReference>
<dbReference type="InterPro" id="IPR036397">
    <property type="entry name" value="RNaseH_sf"/>
</dbReference>
<evidence type="ECO:0000313" key="3">
    <source>
        <dbReference type="Proteomes" id="UP000008311"/>
    </source>
</evidence>